<comment type="caution">
    <text evidence="15">The sequence shown here is derived from an EMBL/GenBank/DDBJ whole genome shotgun (WGS) entry which is preliminary data.</text>
</comment>
<evidence type="ECO:0000256" key="1">
    <source>
        <dbReference type="ARBA" id="ARBA00004123"/>
    </source>
</evidence>
<protein>
    <submittedName>
        <fullName evidence="15">Unnamed protein product</fullName>
    </submittedName>
</protein>
<evidence type="ECO:0000256" key="8">
    <source>
        <dbReference type="ARBA" id="ARBA00023054"/>
    </source>
</evidence>
<evidence type="ECO:0000256" key="10">
    <source>
        <dbReference type="ARBA" id="ARBA00023204"/>
    </source>
</evidence>
<keyword evidence="11" id="KW-0539">Nucleus</keyword>
<dbReference type="InterPro" id="IPR027417">
    <property type="entry name" value="P-loop_NTPase"/>
</dbReference>
<sequence length="1150" mass="133062">MTLRPRKAPRTDDASTTSETEDELDVADAAAVGQKRRLQPAELSQLDAHIESEMGVVEEIYCENFMCHRKLRVALSPHINFITGENGSGKSAIIAAIQICLGASARSTHRGKSIKNLIRHGHEGNALVRITLRNDAVGSDAFRPEQFGRKIMVERHIRRDGSAEYRLKDERGLLVSKLKTDLDAMLDHLNIQTENPCAILDQENAKLFLKGNPQDKYKFFLQSTDLYKMRTTYSKIDEETRTIAESTLKRERAKIVTLKDAMDEAKKQWKEAQSIGKLEEEFEVLKKELAWSFVAEKEALAAKTEKKMNRKKREAERASDEYEETKEAVENLERKQKEKNDKLGVVNARMSENSQRKADVKNRIREARRPLHHCKAEMKHLTQSKDRANQRLARLQHDLQRKRENHEAMLHSRMQRNDEMRERIERKSQDVRDAEHEMNEAKQNAMARPQELDEIENRHENCVRQLRETDSEASKYQHRINSLRGQKRDSLAVYGNRIPQLQQLIHENRHRFSEPPIGPLGLHVKLPERFMHFAVAIEVALKGTLGSYLVVNGRDKALLDDLKRQVHCPQNQANIIISQRSGRRYSNLRLAEGDLASHAICNILDVNDDEVFNALVDVCSSESKLLFDDRQSAEKSVLSGPSGNFRMARFVSEVFLPSGDKFVVRSGNLASIANKGNRRSSIICQDVEGDIREMEQKLDYLQGKLEVLRRDESQLRRDRENFRHQFKQQNDRIDHLSRRFNKKRAELRSLEEELSDDLQQHTLDTSVLEDEVRGVQDELEGFHRREQELNEILSKSNPDLEGQLHELEELDAMEKKIAAEMNEYQEDADAIYKHLSEMKVQEMTYQREAATLRDMVVQWEDELAAIQEECNEQRQKALLHCERVAVNHSHDYYGKRLTDIKRQIDHERSRFQGMDLAELRDDMEAKKIKYKSKKANFDKFRDNLERIRSMLEERKRVWQILRKEIAHRTSMEFNNYMGLNNFAGKLKFRHDDQRLEIAVIQNEKGASRASQVTDMKELSGGERSYTQVSLLLALGESIECPFRVMDEFDVFMDSVNRDMTIQLLVKAAKKDGKKQFIFVTPNDLSISSREQAHIALPGFIGKHLYYTEKCSSLWCCPQNQVNDIASSYTSKHSSSNCYTSAYNSGSNQNG</sequence>
<keyword evidence="4" id="KW-0158">Chromosome</keyword>
<evidence type="ECO:0000256" key="4">
    <source>
        <dbReference type="ARBA" id="ARBA00022454"/>
    </source>
</evidence>
<dbReference type="GO" id="GO:0005524">
    <property type="term" value="F:ATP binding"/>
    <property type="evidence" value="ECO:0007669"/>
    <property type="project" value="UniProtKB-KW"/>
</dbReference>
<evidence type="ECO:0000256" key="7">
    <source>
        <dbReference type="ARBA" id="ARBA00022840"/>
    </source>
</evidence>
<dbReference type="EMBL" id="BSXW01000391">
    <property type="protein sequence ID" value="GMF20972.1"/>
    <property type="molecule type" value="Genomic_DNA"/>
</dbReference>
<proteinExistence type="inferred from homology"/>
<dbReference type="Pfam" id="PF02463">
    <property type="entry name" value="SMC_N"/>
    <property type="match status" value="1"/>
</dbReference>
<reference evidence="15" key="1">
    <citation type="submission" date="2023-04" db="EMBL/GenBank/DDBJ databases">
        <title>Phytophthora lilii NBRC 32176.</title>
        <authorList>
            <person name="Ichikawa N."/>
            <person name="Sato H."/>
            <person name="Tonouchi N."/>
        </authorList>
    </citation>
    <scope>NUCLEOTIDE SEQUENCE</scope>
    <source>
        <strain evidence="15">NBRC 32176</strain>
    </source>
</reference>
<evidence type="ECO:0000256" key="5">
    <source>
        <dbReference type="ARBA" id="ARBA00022741"/>
    </source>
</evidence>
<evidence type="ECO:0000256" key="9">
    <source>
        <dbReference type="ARBA" id="ARBA00023172"/>
    </source>
</evidence>
<dbReference type="AlphaFoldDB" id="A0A9W6TWL8"/>
<dbReference type="GO" id="GO:0003684">
    <property type="term" value="F:damaged DNA binding"/>
    <property type="evidence" value="ECO:0007669"/>
    <property type="project" value="TreeGrafter"/>
</dbReference>
<evidence type="ECO:0000313" key="15">
    <source>
        <dbReference type="EMBL" id="GMF20972.1"/>
    </source>
</evidence>
<feature type="region of interest" description="Disordered" evidence="13">
    <location>
        <begin position="305"/>
        <end position="341"/>
    </location>
</feature>
<keyword evidence="16" id="KW-1185">Reference proteome</keyword>
<keyword evidence="6" id="KW-0227">DNA damage</keyword>
<dbReference type="GO" id="GO:0003697">
    <property type="term" value="F:single-stranded DNA binding"/>
    <property type="evidence" value="ECO:0007669"/>
    <property type="project" value="TreeGrafter"/>
</dbReference>
<keyword evidence="7" id="KW-0067">ATP-binding</keyword>
<name>A0A9W6TWL8_9STRA</name>
<evidence type="ECO:0000256" key="3">
    <source>
        <dbReference type="ARBA" id="ARBA00006793"/>
    </source>
</evidence>
<dbReference type="GO" id="GO:0000724">
    <property type="term" value="P:double-strand break repair via homologous recombination"/>
    <property type="evidence" value="ECO:0007669"/>
    <property type="project" value="TreeGrafter"/>
</dbReference>
<dbReference type="SUPFAM" id="SSF52540">
    <property type="entry name" value="P-loop containing nucleoside triphosphate hydrolases"/>
    <property type="match status" value="2"/>
</dbReference>
<keyword evidence="5" id="KW-0547">Nucleotide-binding</keyword>
<dbReference type="GO" id="GO:0030915">
    <property type="term" value="C:Smc5-Smc6 complex"/>
    <property type="evidence" value="ECO:0007669"/>
    <property type="project" value="TreeGrafter"/>
</dbReference>
<comment type="subcellular location">
    <subcellularLocation>
        <location evidence="2">Chromosome</location>
    </subcellularLocation>
    <subcellularLocation>
        <location evidence="1">Nucleus</location>
    </subcellularLocation>
</comment>
<feature type="coiled-coil region" evidence="12">
    <location>
        <begin position="807"/>
        <end position="876"/>
    </location>
</feature>
<dbReference type="GO" id="GO:0035861">
    <property type="term" value="C:site of double-strand break"/>
    <property type="evidence" value="ECO:0007669"/>
    <property type="project" value="TreeGrafter"/>
</dbReference>
<evidence type="ECO:0000313" key="16">
    <source>
        <dbReference type="Proteomes" id="UP001165083"/>
    </source>
</evidence>
<evidence type="ECO:0000256" key="6">
    <source>
        <dbReference type="ARBA" id="ARBA00022763"/>
    </source>
</evidence>
<dbReference type="PANTHER" id="PTHR19306">
    <property type="entry name" value="STRUCTURAL MAINTENANCE OF CHROMOSOMES 5,6 SMC5, SMC6"/>
    <property type="match status" value="1"/>
</dbReference>
<evidence type="ECO:0000259" key="14">
    <source>
        <dbReference type="Pfam" id="PF02463"/>
    </source>
</evidence>
<keyword evidence="8 12" id="KW-0175">Coiled coil</keyword>
<dbReference type="PANTHER" id="PTHR19306:SF6">
    <property type="entry name" value="STRUCTURAL MAINTENANCE OF CHROMOSOMES PROTEIN 6"/>
    <property type="match status" value="1"/>
</dbReference>
<dbReference type="Gene3D" id="1.10.287.1490">
    <property type="match status" value="1"/>
</dbReference>
<feature type="region of interest" description="Disordered" evidence="13">
    <location>
        <begin position="1"/>
        <end position="24"/>
    </location>
</feature>
<keyword evidence="9" id="KW-0233">DNA recombination</keyword>
<organism evidence="15 16">
    <name type="scientific">Phytophthora lilii</name>
    <dbReference type="NCBI Taxonomy" id="2077276"/>
    <lineage>
        <taxon>Eukaryota</taxon>
        <taxon>Sar</taxon>
        <taxon>Stramenopiles</taxon>
        <taxon>Oomycota</taxon>
        <taxon>Peronosporomycetes</taxon>
        <taxon>Peronosporales</taxon>
        <taxon>Peronosporaceae</taxon>
        <taxon>Phytophthora</taxon>
    </lineage>
</organism>
<keyword evidence="10" id="KW-0234">DNA repair</keyword>
<evidence type="ECO:0000256" key="2">
    <source>
        <dbReference type="ARBA" id="ARBA00004286"/>
    </source>
</evidence>
<gene>
    <name evidence="15" type="ORF">Plil01_000823000</name>
</gene>
<dbReference type="Proteomes" id="UP001165083">
    <property type="component" value="Unassembled WGS sequence"/>
</dbReference>
<evidence type="ECO:0000256" key="11">
    <source>
        <dbReference type="ARBA" id="ARBA00023242"/>
    </source>
</evidence>
<dbReference type="InterPro" id="IPR003395">
    <property type="entry name" value="RecF/RecN/SMC_N"/>
</dbReference>
<feature type="coiled-coil region" evidence="12">
    <location>
        <begin position="684"/>
        <end position="760"/>
    </location>
</feature>
<dbReference type="OrthoDB" id="10072614at2759"/>
<dbReference type="Gene3D" id="3.40.50.300">
    <property type="entry name" value="P-loop containing nucleotide triphosphate hydrolases"/>
    <property type="match status" value="2"/>
</dbReference>
<accession>A0A9W6TWL8</accession>
<evidence type="ECO:0000256" key="12">
    <source>
        <dbReference type="SAM" id="Coils"/>
    </source>
</evidence>
<dbReference type="GO" id="GO:0005634">
    <property type="term" value="C:nucleus"/>
    <property type="evidence" value="ECO:0007669"/>
    <property type="project" value="UniProtKB-SubCell"/>
</dbReference>
<evidence type="ECO:0000256" key="13">
    <source>
        <dbReference type="SAM" id="MobiDB-lite"/>
    </source>
</evidence>
<comment type="similarity">
    <text evidence="3">Belongs to the SMC family. SMC6 subfamily.</text>
</comment>
<feature type="domain" description="RecF/RecN/SMC N-terminal" evidence="14">
    <location>
        <begin position="57"/>
        <end position="1083"/>
    </location>
</feature>